<dbReference type="CDD" id="cd00146">
    <property type="entry name" value="PKD"/>
    <property type="match status" value="1"/>
</dbReference>
<dbReference type="InterPro" id="IPR013783">
    <property type="entry name" value="Ig-like_fold"/>
</dbReference>
<organism evidence="4 5">
    <name type="scientific">Salibacter halophilus</name>
    <dbReference type="NCBI Taxonomy" id="1803916"/>
    <lineage>
        <taxon>Bacteria</taxon>
        <taxon>Pseudomonadati</taxon>
        <taxon>Bacteroidota</taxon>
        <taxon>Flavobacteriia</taxon>
        <taxon>Flavobacteriales</taxon>
        <taxon>Salibacteraceae</taxon>
        <taxon>Salibacter</taxon>
    </lineage>
</organism>
<dbReference type="InterPro" id="IPR000601">
    <property type="entry name" value="PKD_dom"/>
</dbReference>
<comment type="caution">
    <text evidence="4">The sequence shown here is derived from an EMBL/GenBank/DDBJ whole genome shotgun (WGS) entry which is preliminary data.</text>
</comment>
<dbReference type="SUPFAM" id="SSF49299">
    <property type="entry name" value="PKD domain"/>
    <property type="match status" value="1"/>
</dbReference>
<gene>
    <name evidence="4" type="ORF">F3059_13340</name>
</gene>
<dbReference type="EMBL" id="WACR01000014">
    <property type="protein sequence ID" value="KAB1061802.1"/>
    <property type="molecule type" value="Genomic_DNA"/>
</dbReference>
<feature type="signal peptide" evidence="2">
    <location>
        <begin position="1"/>
        <end position="24"/>
    </location>
</feature>
<proteinExistence type="predicted"/>
<dbReference type="Pfam" id="PF18962">
    <property type="entry name" value="Por_Secre_tail"/>
    <property type="match status" value="1"/>
</dbReference>
<reference evidence="4 5" key="1">
    <citation type="submission" date="2019-09" db="EMBL/GenBank/DDBJ databases">
        <title>Genomes of Cryomorphaceae.</title>
        <authorList>
            <person name="Bowman J.P."/>
        </authorList>
    </citation>
    <scope>NUCLEOTIDE SEQUENCE [LARGE SCALE GENOMIC DNA]</scope>
    <source>
        <strain evidence="4 5">KCTC 52047</strain>
    </source>
</reference>
<sequence>MVSKYKLSFLSFILLCVFSGSLVSQNTVSTIPPLTENNGQDGIKFNLKTNQVIQITAFFSAMYSGTNDIEVWISPTDTSGTPNITAPGWTQIMSPQPVVTATTGDVDTAYFNSPYLLQPGTYGVWIGSASNTAIRYHNNTAALPSSFTDGIVTIETGTGIGFGGGLPTPSFSDRELVGGLIYQPAGDDAGIAEILSPSAPDCSNDNLYVQLVNDGGDTLTSADIDWSVDGIQQNTIVWNGQLAPFGGTSDSIFIGDVSSLNQGEELKVWASNPNGSQDQLPGNDTMRFVRPSYGDLDIPGQFVLCQGERDTINTGLSFSDHMWSDGSSKTFLEIETAGQYSVTTEDISTGCIQVADFNVIEETPVNLADSVNGCTVDGGTTVSGNVQGSYQWSTGASTSFLNITETGSYWVQVTDPTGKCVSSDTVYATIYDDPEAGFTGEVNFVTVSFTDTSNNGTDILWEFGDGSSSSNENPIHVYPGEEGTYTVTQVVSNICGSDSITQTFTVSPDQVNSVGNLKEINDLKVYPNPASSQVNIALDLTERMNVSIEITDMQGRVVMMENLGDVNGKQVYNFNASDLSSGVYILNIQNRKGSIGHHTLIVE</sequence>
<dbReference type="InterPro" id="IPR035986">
    <property type="entry name" value="PKD_dom_sf"/>
</dbReference>
<evidence type="ECO:0000256" key="1">
    <source>
        <dbReference type="ARBA" id="ARBA00022729"/>
    </source>
</evidence>
<evidence type="ECO:0000259" key="3">
    <source>
        <dbReference type="PROSITE" id="PS50093"/>
    </source>
</evidence>
<keyword evidence="1 2" id="KW-0732">Signal</keyword>
<evidence type="ECO:0000313" key="5">
    <source>
        <dbReference type="Proteomes" id="UP000435357"/>
    </source>
</evidence>
<dbReference type="AlphaFoldDB" id="A0A6N6M556"/>
<name>A0A6N6M556_9FLAO</name>
<feature type="chain" id="PRO_5027056767" evidence="2">
    <location>
        <begin position="25"/>
        <end position="603"/>
    </location>
</feature>
<dbReference type="Pfam" id="PF18911">
    <property type="entry name" value="PKD_4"/>
    <property type="match status" value="1"/>
</dbReference>
<protein>
    <submittedName>
        <fullName evidence="4">T9SS type A sorting domain-containing protein</fullName>
    </submittedName>
</protein>
<dbReference type="InterPro" id="IPR026444">
    <property type="entry name" value="Secre_tail"/>
</dbReference>
<dbReference type="PROSITE" id="PS50093">
    <property type="entry name" value="PKD"/>
    <property type="match status" value="1"/>
</dbReference>
<feature type="domain" description="PKD" evidence="3">
    <location>
        <begin position="445"/>
        <end position="506"/>
    </location>
</feature>
<accession>A0A6N6M556</accession>
<dbReference type="InterPro" id="IPR022409">
    <property type="entry name" value="PKD/Chitinase_dom"/>
</dbReference>
<dbReference type="OrthoDB" id="1491481at2"/>
<dbReference type="NCBIfam" id="TIGR04183">
    <property type="entry name" value="Por_Secre_tail"/>
    <property type="match status" value="1"/>
</dbReference>
<dbReference type="Proteomes" id="UP000435357">
    <property type="component" value="Unassembled WGS sequence"/>
</dbReference>
<dbReference type="Gene3D" id="2.60.40.10">
    <property type="entry name" value="Immunoglobulins"/>
    <property type="match status" value="1"/>
</dbReference>
<dbReference type="SMART" id="SM00089">
    <property type="entry name" value="PKD"/>
    <property type="match status" value="1"/>
</dbReference>
<evidence type="ECO:0000256" key="2">
    <source>
        <dbReference type="SAM" id="SignalP"/>
    </source>
</evidence>
<keyword evidence="5" id="KW-1185">Reference proteome</keyword>
<evidence type="ECO:0000313" key="4">
    <source>
        <dbReference type="EMBL" id="KAB1061802.1"/>
    </source>
</evidence>